<sequence length="518" mass="58637">MESEVSEKKDLIAVGKKDVEKCLDILQSLVKDSSPLVLLNEEQRADLFKAAGLLARPTKEERLKRRKDLKKARKAALREIDREARSTTGIRYARTTDVFVAPEQLSLAETATKEEKELLSPRNCYVCKAEFTKLHHFYDCMCQSCGDLNYQKRFQTTDLTGQVALITGSRLKIGYHATLMMLRSGATVIATTRFPADSAIRFAKEPDYAMWADRLHIHGLDLRHTPSVELFCTYIEKTYSRLDILINNAAQTVRRPPGFYSHMMEKELLPFHEHEPEVQKLLTSHHNCLNIITQGSSSAKDTSSLAVTWKEEGPGLGLRASAQLSQIPYSYDGALQNEEVFPTGKLDADLQQVDLRTTNSWRLRLGEVPTPELLEVQLVNAIAPFVLCNRLSSMMKRDYTGKKHIVNVTAMEGKFYRFTKADRHPHTNMAKAALNMLTHTSASDLAKYGIYMNAVDTGWVTDEDPAQISAHKEEVHDFQPPLDIVDGAARICDPFIDGINRGEHWCGKFLKDYFPIDW</sequence>
<dbReference type="Pfam" id="PF00106">
    <property type="entry name" value="adh_short"/>
    <property type="match status" value="1"/>
</dbReference>
<dbReference type="PANTHER" id="PTHR43544">
    <property type="entry name" value="SHORT-CHAIN DEHYDROGENASE/REDUCTASE"/>
    <property type="match status" value="1"/>
</dbReference>
<dbReference type="PANTHER" id="PTHR43544:SF2">
    <property type="entry name" value="OXIDOREDUCTASE"/>
    <property type="match status" value="1"/>
</dbReference>
<dbReference type="GO" id="GO:0005737">
    <property type="term" value="C:cytoplasm"/>
    <property type="evidence" value="ECO:0007669"/>
    <property type="project" value="TreeGrafter"/>
</dbReference>
<organism evidence="1 2">
    <name type="scientific">Plebeiibacterium sediminum</name>
    <dbReference type="NCBI Taxonomy" id="2992112"/>
    <lineage>
        <taxon>Bacteria</taxon>
        <taxon>Pseudomonadati</taxon>
        <taxon>Bacteroidota</taxon>
        <taxon>Bacteroidia</taxon>
        <taxon>Marinilabiliales</taxon>
        <taxon>Marinilabiliaceae</taxon>
        <taxon>Plebeiibacterium</taxon>
    </lineage>
</organism>
<dbReference type="EMBL" id="JAPDPJ010000084">
    <property type="protein sequence ID" value="MCW3789144.1"/>
    <property type="molecule type" value="Genomic_DNA"/>
</dbReference>
<dbReference type="Pfam" id="PF13561">
    <property type="entry name" value="adh_short_C2"/>
    <property type="match status" value="1"/>
</dbReference>
<dbReference type="CDD" id="cd05233">
    <property type="entry name" value="SDR_c"/>
    <property type="match status" value="1"/>
</dbReference>
<evidence type="ECO:0000313" key="1">
    <source>
        <dbReference type="EMBL" id="MCW3789144.1"/>
    </source>
</evidence>
<dbReference type="Proteomes" id="UP001209229">
    <property type="component" value="Unassembled WGS sequence"/>
</dbReference>
<dbReference type="Gene3D" id="3.40.50.720">
    <property type="entry name" value="NAD(P)-binding Rossmann-like Domain"/>
    <property type="match status" value="2"/>
</dbReference>
<dbReference type="InterPro" id="IPR002347">
    <property type="entry name" value="SDR_fam"/>
</dbReference>
<accession>A0AAE3M914</accession>
<reference evidence="1" key="1">
    <citation type="submission" date="2022-10" db="EMBL/GenBank/DDBJ databases">
        <authorList>
            <person name="Yu W.X."/>
        </authorList>
    </citation>
    <scope>NUCLEOTIDE SEQUENCE</scope>
    <source>
        <strain evidence="1">AAT</strain>
    </source>
</reference>
<dbReference type="SUPFAM" id="SSF51735">
    <property type="entry name" value="NAD(P)-binding Rossmann-fold domains"/>
    <property type="match status" value="1"/>
</dbReference>
<name>A0AAE3M914_9BACT</name>
<evidence type="ECO:0000313" key="2">
    <source>
        <dbReference type="Proteomes" id="UP001209229"/>
    </source>
</evidence>
<dbReference type="RefSeq" id="WP_301192701.1">
    <property type="nucleotide sequence ID" value="NZ_JAPDPJ010000084.1"/>
</dbReference>
<keyword evidence="2" id="KW-1185">Reference proteome</keyword>
<dbReference type="InterPro" id="IPR036291">
    <property type="entry name" value="NAD(P)-bd_dom_sf"/>
</dbReference>
<dbReference type="InterPro" id="IPR051468">
    <property type="entry name" value="Fungal_SecMetab_SDRs"/>
</dbReference>
<proteinExistence type="predicted"/>
<gene>
    <name evidence="1" type="ORF">OM075_21945</name>
</gene>
<dbReference type="AlphaFoldDB" id="A0AAE3M914"/>
<dbReference type="GO" id="GO:0016491">
    <property type="term" value="F:oxidoreductase activity"/>
    <property type="evidence" value="ECO:0007669"/>
    <property type="project" value="TreeGrafter"/>
</dbReference>
<protein>
    <submittedName>
        <fullName evidence="1">SDR family NAD(P)-dependent oxidoreductase</fullName>
    </submittedName>
</protein>
<comment type="caution">
    <text evidence="1">The sequence shown here is derived from an EMBL/GenBank/DDBJ whole genome shotgun (WGS) entry which is preliminary data.</text>
</comment>